<evidence type="ECO:0000313" key="19">
    <source>
        <dbReference type="Proteomes" id="UP000184241"/>
    </source>
</evidence>
<dbReference type="GO" id="GO:0005829">
    <property type="term" value="C:cytosol"/>
    <property type="evidence" value="ECO:0007669"/>
    <property type="project" value="TreeGrafter"/>
</dbReference>
<accession>A0A1M5UXJ5</accession>
<evidence type="ECO:0000256" key="6">
    <source>
        <dbReference type="ARBA" id="ARBA00023015"/>
    </source>
</evidence>
<feature type="domain" description="Response regulatory" evidence="16">
    <location>
        <begin position="3"/>
        <end position="117"/>
    </location>
</feature>
<dbReference type="InterPro" id="IPR036388">
    <property type="entry name" value="WH-like_DNA-bd_sf"/>
</dbReference>
<dbReference type="InterPro" id="IPR001789">
    <property type="entry name" value="Sig_transdc_resp-reg_receiver"/>
</dbReference>
<dbReference type="AlphaFoldDB" id="A0A1M5UXJ5"/>
<dbReference type="PROSITE" id="PS50110">
    <property type="entry name" value="RESPONSE_REGULATORY"/>
    <property type="match status" value="1"/>
</dbReference>
<dbReference type="InterPro" id="IPR001867">
    <property type="entry name" value="OmpR/PhoB-type_DNA-bd"/>
</dbReference>
<evidence type="ECO:0000256" key="9">
    <source>
        <dbReference type="ARBA" id="ARBA00023159"/>
    </source>
</evidence>
<dbReference type="EMBL" id="FQXU01000003">
    <property type="protein sequence ID" value="SHH67777.1"/>
    <property type="molecule type" value="Genomic_DNA"/>
</dbReference>
<dbReference type="InterPro" id="IPR011006">
    <property type="entry name" value="CheY-like_superfamily"/>
</dbReference>
<dbReference type="Gene3D" id="3.40.50.2300">
    <property type="match status" value="1"/>
</dbReference>
<evidence type="ECO:0000259" key="16">
    <source>
        <dbReference type="PROSITE" id="PS50110"/>
    </source>
</evidence>
<evidence type="ECO:0000256" key="1">
    <source>
        <dbReference type="ARBA" id="ARBA00004496"/>
    </source>
</evidence>
<dbReference type="CDD" id="cd17574">
    <property type="entry name" value="REC_OmpR"/>
    <property type="match status" value="1"/>
</dbReference>
<dbReference type="PANTHER" id="PTHR48111:SF49">
    <property type="entry name" value="HEME RESPONSE REGULATOR HSSR"/>
    <property type="match status" value="1"/>
</dbReference>
<comment type="function">
    <text evidence="11">May play the central regulatory role in sporulation. It may be an element of the effector pathway responsible for the activation of sporulation genes in response to nutritional stress. Spo0A may act in concert with spo0H (a sigma factor) to control the expression of some genes that are critical to the sporulation process.</text>
</comment>
<reference evidence="18 19" key="1">
    <citation type="submission" date="2016-11" db="EMBL/GenBank/DDBJ databases">
        <authorList>
            <person name="Jaros S."/>
            <person name="Januszkiewicz K."/>
            <person name="Wedrychowicz H."/>
        </authorList>
    </citation>
    <scope>NUCLEOTIDE SEQUENCE [LARGE SCALE GENOMIC DNA]</scope>
    <source>
        <strain evidence="18 19">DSM 6191</strain>
    </source>
</reference>
<dbReference type="GO" id="GO:0032993">
    <property type="term" value="C:protein-DNA complex"/>
    <property type="evidence" value="ECO:0007669"/>
    <property type="project" value="TreeGrafter"/>
</dbReference>
<evidence type="ECO:0000256" key="11">
    <source>
        <dbReference type="ARBA" id="ARBA00024867"/>
    </source>
</evidence>
<dbReference type="FunFam" id="3.40.50.2300:FF:000001">
    <property type="entry name" value="DNA-binding response regulator PhoB"/>
    <property type="match status" value="1"/>
</dbReference>
<dbReference type="Proteomes" id="UP000184241">
    <property type="component" value="Unassembled WGS sequence"/>
</dbReference>
<keyword evidence="6" id="KW-0805">Transcription regulation</keyword>
<keyword evidence="3" id="KW-0963">Cytoplasm</keyword>
<keyword evidence="7" id="KW-0843">Virulence</keyword>
<dbReference type="InterPro" id="IPR039420">
    <property type="entry name" value="WalR-like"/>
</dbReference>
<comment type="subcellular location">
    <subcellularLocation>
        <location evidence="1">Cytoplasm</location>
    </subcellularLocation>
</comment>
<name>A0A1M5UXJ5_9CLOT</name>
<dbReference type="PROSITE" id="PS51755">
    <property type="entry name" value="OMPR_PHOB"/>
    <property type="match status" value="1"/>
</dbReference>
<evidence type="ECO:0000256" key="10">
    <source>
        <dbReference type="ARBA" id="ARBA00023163"/>
    </source>
</evidence>
<protein>
    <recommendedName>
        <fullName evidence="13">Heme response regulator HssR</fullName>
    </recommendedName>
    <alternativeName>
        <fullName evidence="2">Stage 0 sporulation protein A homolog</fullName>
    </alternativeName>
</protein>
<keyword evidence="9" id="KW-0010">Activator</keyword>
<evidence type="ECO:0000256" key="14">
    <source>
        <dbReference type="PROSITE-ProRule" id="PRU00169"/>
    </source>
</evidence>
<dbReference type="SMART" id="SM00448">
    <property type="entry name" value="REC"/>
    <property type="match status" value="1"/>
</dbReference>
<organism evidence="18 19">
    <name type="scientific">Clostridium intestinale DSM 6191</name>
    <dbReference type="NCBI Taxonomy" id="1121320"/>
    <lineage>
        <taxon>Bacteria</taxon>
        <taxon>Bacillati</taxon>
        <taxon>Bacillota</taxon>
        <taxon>Clostridia</taxon>
        <taxon>Eubacteriales</taxon>
        <taxon>Clostridiaceae</taxon>
        <taxon>Clostridium</taxon>
    </lineage>
</organism>
<evidence type="ECO:0000256" key="4">
    <source>
        <dbReference type="ARBA" id="ARBA00022553"/>
    </source>
</evidence>
<evidence type="ECO:0000256" key="8">
    <source>
        <dbReference type="ARBA" id="ARBA00023125"/>
    </source>
</evidence>
<evidence type="ECO:0000256" key="5">
    <source>
        <dbReference type="ARBA" id="ARBA00023012"/>
    </source>
</evidence>
<feature type="DNA-binding region" description="OmpR/PhoB-type" evidence="15">
    <location>
        <begin position="125"/>
        <end position="222"/>
    </location>
</feature>
<evidence type="ECO:0000256" key="15">
    <source>
        <dbReference type="PROSITE-ProRule" id="PRU01091"/>
    </source>
</evidence>
<dbReference type="GO" id="GO:0000156">
    <property type="term" value="F:phosphorelay response regulator activity"/>
    <property type="evidence" value="ECO:0007669"/>
    <property type="project" value="TreeGrafter"/>
</dbReference>
<evidence type="ECO:0000259" key="17">
    <source>
        <dbReference type="PROSITE" id="PS51755"/>
    </source>
</evidence>
<sequence length="224" mass="26089">MFNIMVVEDNDNTRKLMEAVLLENGYKPILARDGLEALDILDKQHIDLIVLDIMMPNMNGYELTKELREARFNLPILMVTAKESPSDKKQGFIFGTDDYMVKPVDEEEMILRIAALLRRSKIASEHKLVFGETELNYDELTVKQKGKIELLPQKEFMLLFKLLSYPNKIFTRRQLMDEIWGMDSDTDGRTVDVHINRLREKFKDNEDFQIITVRGLGYKAVKAE</sequence>
<proteinExistence type="predicted"/>
<dbReference type="PANTHER" id="PTHR48111">
    <property type="entry name" value="REGULATOR OF RPOS"/>
    <property type="match status" value="1"/>
</dbReference>
<evidence type="ECO:0000313" key="18">
    <source>
        <dbReference type="EMBL" id="SHH67777.1"/>
    </source>
</evidence>
<evidence type="ECO:0000256" key="3">
    <source>
        <dbReference type="ARBA" id="ARBA00022490"/>
    </source>
</evidence>
<dbReference type="Pfam" id="PF00486">
    <property type="entry name" value="Trans_reg_C"/>
    <property type="match status" value="1"/>
</dbReference>
<dbReference type="Pfam" id="PF00072">
    <property type="entry name" value="Response_reg"/>
    <property type="match status" value="1"/>
</dbReference>
<evidence type="ECO:0000256" key="7">
    <source>
        <dbReference type="ARBA" id="ARBA00023026"/>
    </source>
</evidence>
<keyword evidence="8 15" id="KW-0238">DNA-binding</keyword>
<feature type="domain" description="OmpR/PhoB-type" evidence="17">
    <location>
        <begin position="125"/>
        <end position="222"/>
    </location>
</feature>
<evidence type="ECO:0000256" key="12">
    <source>
        <dbReference type="ARBA" id="ARBA00037471"/>
    </source>
</evidence>
<keyword evidence="5" id="KW-0902">Two-component regulatory system</keyword>
<dbReference type="SMART" id="SM00862">
    <property type="entry name" value="Trans_reg_C"/>
    <property type="match status" value="1"/>
</dbReference>
<keyword evidence="4 14" id="KW-0597">Phosphoprotein</keyword>
<evidence type="ECO:0000256" key="13">
    <source>
        <dbReference type="ARBA" id="ARBA00039976"/>
    </source>
</evidence>
<evidence type="ECO:0000256" key="2">
    <source>
        <dbReference type="ARBA" id="ARBA00018672"/>
    </source>
</evidence>
<dbReference type="SUPFAM" id="SSF52172">
    <property type="entry name" value="CheY-like"/>
    <property type="match status" value="1"/>
</dbReference>
<dbReference type="RefSeq" id="WP_073016702.1">
    <property type="nucleotide sequence ID" value="NZ_FQXU01000003.1"/>
</dbReference>
<dbReference type="GO" id="GO:0006355">
    <property type="term" value="P:regulation of DNA-templated transcription"/>
    <property type="evidence" value="ECO:0007669"/>
    <property type="project" value="InterPro"/>
</dbReference>
<keyword evidence="10" id="KW-0804">Transcription</keyword>
<gene>
    <name evidence="18" type="ORF">SAMN02745941_00684</name>
</gene>
<dbReference type="CDD" id="cd00383">
    <property type="entry name" value="trans_reg_C"/>
    <property type="match status" value="1"/>
</dbReference>
<dbReference type="Gene3D" id="1.10.10.10">
    <property type="entry name" value="Winged helix-like DNA-binding domain superfamily/Winged helix DNA-binding domain"/>
    <property type="match status" value="1"/>
</dbReference>
<feature type="modified residue" description="4-aspartylphosphate" evidence="14">
    <location>
        <position position="52"/>
    </location>
</feature>
<dbReference type="GO" id="GO:0000976">
    <property type="term" value="F:transcription cis-regulatory region binding"/>
    <property type="evidence" value="ECO:0007669"/>
    <property type="project" value="TreeGrafter"/>
</dbReference>
<comment type="function">
    <text evidence="12">Member of the two-component regulatory system HssS/HssR involved in intracellular heme homeostasis and tempering of staphylococcal virulence. Phosphorylated HssR binds to a direct repeat sequence within hrtAB promoter and activates the expression of hrtAB, an efflux pump, in response to extracellular heme, hemin, hemoglobin or blood.</text>
</comment>